<dbReference type="GO" id="GO:1990234">
    <property type="term" value="C:transferase complex"/>
    <property type="evidence" value="ECO:0007669"/>
    <property type="project" value="UniProtKB-ARBA"/>
</dbReference>
<dbReference type="InterPro" id="IPR007111">
    <property type="entry name" value="NACHT_NTPase"/>
</dbReference>
<dbReference type="InterPro" id="IPR019775">
    <property type="entry name" value="WD40_repeat_CS"/>
</dbReference>
<dbReference type="PROSITE" id="PS50837">
    <property type="entry name" value="NACHT"/>
    <property type="match status" value="1"/>
</dbReference>
<evidence type="ECO:0000313" key="6">
    <source>
        <dbReference type="EMBL" id="CEL63638.1"/>
    </source>
</evidence>
<dbReference type="SUPFAM" id="SSF52540">
    <property type="entry name" value="P-loop containing nucleoside triphosphate hydrolases"/>
    <property type="match status" value="1"/>
</dbReference>
<dbReference type="PRINTS" id="PR00320">
    <property type="entry name" value="GPROTEINBRPT"/>
</dbReference>
<dbReference type="EMBL" id="LN679188">
    <property type="protein sequence ID" value="CEL63638.1"/>
    <property type="molecule type" value="Genomic_DNA"/>
</dbReference>
<dbReference type="Gene3D" id="3.40.50.300">
    <property type="entry name" value="P-loop containing nucleotide triphosphate hydrolases"/>
    <property type="match status" value="1"/>
</dbReference>
<accession>A0A0B7G565</accession>
<dbReference type="PROSITE" id="PS00678">
    <property type="entry name" value="WD_REPEATS_1"/>
    <property type="match status" value="6"/>
</dbReference>
<feature type="repeat" description="WD" evidence="3">
    <location>
        <begin position="926"/>
        <end position="967"/>
    </location>
</feature>
<evidence type="ECO:0000259" key="5">
    <source>
        <dbReference type="PROSITE" id="PS50837"/>
    </source>
</evidence>
<dbReference type="PROSITE" id="PS50082">
    <property type="entry name" value="WD_REPEATS_2"/>
    <property type="match status" value="11"/>
</dbReference>
<feature type="repeat" description="WD" evidence="3">
    <location>
        <begin position="1311"/>
        <end position="1352"/>
    </location>
</feature>
<name>A0A0B7G565_THACB</name>
<dbReference type="InterPro" id="IPR056884">
    <property type="entry name" value="NPHP3-like_N"/>
</dbReference>
<dbReference type="InterPro" id="IPR001680">
    <property type="entry name" value="WD40_rpt"/>
</dbReference>
<dbReference type="Pfam" id="PF24883">
    <property type="entry name" value="NPHP3_N"/>
    <property type="match status" value="1"/>
</dbReference>
<feature type="repeat" description="WD" evidence="3">
    <location>
        <begin position="1225"/>
        <end position="1266"/>
    </location>
</feature>
<organism evidence="6 7">
    <name type="scientific">Thanatephorus cucumeris (strain AG1-IB / isolate 7/3/14)</name>
    <name type="common">Lettuce bottom rot fungus</name>
    <name type="synonym">Rhizoctonia solani</name>
    <dbReference type="NCBI Taxonomy" id="1108050"/>
    <lineage>
        <taxon>Eukaryota</taxon>
        <taxon>Fungi</taxon>
        <taxon>Dikarya</taxon>
        <taxon>Basidiomycota</taxon>
        <taxon>Agaricomycotina</taxon>
        <taxon>Agaricomycetes</taxon>
        <taxon>Cantharellales</taxon>
        <taxon>Ceratobasidiaceae</taxon>
        <taxon>Rhizoctonia</taxon>
        <taxon>Rhizoctonia solani AG-1</taxon>
    </lineage>
</organism>
<reference evidence="6 7" key="1">
    <citation type="submission" date="2014-11" db="EMBL/GenBank/DDBJ databases">
        <authorList>
            <person name="Wibberg Daniel"/>
        </authorList>
    </citation>
    <scope>NUCLEOTIDE SEQUENCE [LARGE SCALE GENOMIC DNA]</scope>
    <source>
        <strain evidence="6">Rhizoctonia solani AG1-IB 7/3/14</strain>
    </source>
</reference>
<dbReference type="InterPro" id="IPR015943">
    <property type="entry name" value="WD40/YVTN_repeat-like_dom_sf"/>
</dbReference>
<keyword evidence="2" id="KW-0677">Repeat</keyword>
<evidence type="ECO:0000256" key="2">
    <source>
        <dbReference type="ARBA" id="ARBA00022737"/>
    </source>
</evidence>
<dbReference type="Proteomes" id="UP000059188">
    <property type="component" value="Unassembled WGS sequence"/>
</dbReference>
<dbReference type="STRING" id="1108050.A0A0B7G565"/>
<dbReference type="Gene3D" id="2.130.10.10">
    <property type="entry name" value="YVTN repeat-like/Quinoprotein amine dehydrogenase"/>
    <property type="match status" value="5"/>
</dbReference>
<feature type="repeat" description="WD" evidence="3">
    <location>
        <begin position="1054"/>
        <end position="1086"/>
    </location>
</feature>
<feature type="repeat" description="WD" evidence="3">
    <location>
        <begin position="1012"/>
        <end position="1046"/>
    </location>
</feature>
<feature type="repeat" description="WD" evidence="3">
    <location>
        <begin position="1268"/>
        <end position="1309"/>
    </location>
</feature>
<evidence type="ECO:0000313" key="7">
    <source>
        <dbReference type="Proteomes" id="UP000059188"/>
    </source>
</evidence>
<dbReference type="InterPro" id="IPR036322">
    <property type="entry name" value="WD40_repeat_dom_sf"/>
</dbReference>
<evidence type="ECO:0000256" key="4">
    <source>
        <dbReference type="SAM" id="MobiDB-lite"/>
    </source>
</evidence>
<sequence>MSAIALPLHTDKHDPTPKAHPDEKNYEAILISKDPPLASNEGPIWPGLKALLKVLEASAELFGPVKLAMEGLNGCVRIYEEAAKERKEYDILRTNLNELLGDLAAHLESESTPMTGSIFRLCRVIVAEVDLMKTKQTRRVARYLAADLRTDSDDIFECYERIRDHVSRLVDSRLEKLKPSKYAAYNTCLSLGVSRGPCSPNTRLGEINKLLIWASQPDGEMVCWLDGMAGTGKTTIAYSLCRELEADGRLAASFFCSRAVDKCKDVRMILPTIAYQLAQFSYPFKCALSQALSGDPDAATRDLELQFKNLINEPLQKARRTFPPDSIVAIDALDECEDENATGKLLKAILSSSRDLPIRFFISSRPEPEIYKQMTSKIGLQAHTRLVLHELSSSTVQGDIMEYLGQELQDIPMSDFQRTGLVQQCGVLFIYASTIVRYIKDGYELEEHKERLDRILGLTASQSDNQEIDELYSIILGAAWNYSKFQNSNKSQMKALLDTIVCAQQPMTLEALAGLLELKDEKRVNALLRPLGSVIHIAEETGLVSTLHASFPDFLFNKHRSRVFSCDTTKHHYNLAEMCFKVIKSNPSQFNIADLKSSYELDYSSNMQVEEFISPHLIYACRHWAAHLLLGASENQPSLLMLLENFLSVHLLLWMEVLNLKRIMYEGVAIMQQIASWCQGVSSNLAELANDAWQFVSTYANHPVSQSTPHIYISMLAFWPSSRPVSTHYMSIQRRVPKPQGEAVTQRSPSLLATWSFDQPVNSTCFSPNGRWIILAAGTRVCILDRYTGQIMVDSRFISIYLQTVNSVTFSPDSSFALSGSNDGVVYRWTPEKHCKLPHPLIKHSHPIISLELSRDGSQILLNIGNNSVHIYAAHDGQLIDQVICHSEPISAAAFILEGAQFVCGSADKSLTVRDTQTGQAICESTQGHGDCISSITALPRDPIVISGSSDATIRVWSSQDGRTIKGPLKGHTSSISSLSVSPDGLYVASGSHDCTARIWDIQNGETVFGPLVGHLKAINSVSFSPEGTQLISGSQDGTLRLWNIQKNLMKKPGQSLTDSIRSARFSPDGKFVASGSEIGTIRLWDSHGGRVFGCPMKGHTDWIYSIDISSDAAYIVSGSKDKSIQLWDAKTGQNIHGAIEGHSGAVNSVRFSADGTQIVSGSDDHTVRLWYTKTGQPALHPLEGHTGAVLSVVFSPNGTQVASASQDGTIRTWDLRSGSYHRLLQGHSDFVVSLHFSPDGFRLASGSYDKSIIIWDVRTGDMVVGPLRGHGNWVTSVTFSADGNFLASGSYDCGICFWDPRDGRLIAGPLKGHTDYIEGVQFSPDSSRLLSCSSDRTIRFWEIEKIQSHTQQKLPQGEAQHPDASNDAEIVSSWELDADGWMVDQWDRKLSWVPPDLRSYLLRPTNGLIISDKGGFKMEFEGASIGQSWTECYSCTE</sequence>
<keyword evidence="7" id="KW-1185">Reference proteome</keyword>
<dbReference type="Pfam" id="PF00400">
    <property type="entry name" value="WD40"/>
    <property type="match status" value="11"/>
</dbReference>
<keyword evidence="1 3" id="KW-0853">WD repeat</keyword>
<dbReference type="CDD" id="cd00200">
    <property type="entry name" value="WD40"/>
    <property type="match status" value="2"/>
</dbReference>
<feature type="repeat" description="WD" evidence="3">
    <location>
        <begin position="1140"/>
        <end position="1181"/>
    </location>
</feature>
<feature type="compositionally biased region" description="Basic and acidic residues" evidence="4">
    <location>
        <begin position="9"/>
        <end position="22"/>
    </location>
</feature>
<feature type="region of interest" description="Disordered" evidence="4">
    <location>
        <begin position="1"/>
        <end position="22"/>
    </location>
</feature>
<proteinExistence type="predicted"/>
<evidence type="ECO:0000256" key="3">
    <source>
        <dbReference type="PROSITE-ProRule" id="PRU00221"/>
    </source>
</evidence>
<dbReference type="PANTHER" id="PTHR22847">
    <property type="entry name" value="WD40 REPEAT PROTEIN"/>
    <property type="match status" value="1"/>
</dbReference>
<dbReference type="SUPFAM" id="SSF50978">
    <property type="entry name" value="WD40 repeat-like"/>
    <property type="match status" value="3"/>
</dbReference>
<dbReference type="PANTHER" id="PTHR22847:SF637">
    <property type="entry name" value="WD REPEAT DOMAIN 5B"/>
    <property type="match status" value="1"/>
</dbReference>
<feature type="repeat" description="WD" evidence="3">
    <location>
        <begin position="969"/>
        <end position="1010"/>
    </location>
</feature>
<evidence type="ECO:0000256" key="1">
    <source>
        <dbReference type="ARBA" id="ARBA00022574"/>
    </source>
</evidence>
<feature type="repeat" description="WD" evidence="3">
    <location>
        <begin position="798"/>
        <end position="829"/>
    </location>
</feature>
<feature type="repeat" description="WD" evidence="3">
    <location>
        <begin position="1097"/>
        <end position="1138"/>
    </location>
</feature>
<dbReference type="InterPro" id="IPR020472">
    <property type="entry name" value="WD40_PAC1"/>
</dbReference>
<protein>
    <submittedName>
        <fullName evidence="6">Putative WD repeat-containing protein alr3466</fullName>
    </submittedName>
</protein>
<gene>
    <name evidence="6" type="ORF">RSOLAG1IB_10916</name>
</gene>
<dbReference type="InterPro" id="IPR027417">
    <property type="entry name" value="P-loop_NTPase"/>
</dbReference>
<feature type="domain" description="NACHT" evidence="5">
    <location>
        <begin position="221"/>
        <end position="366"/>
    </location>
</feature>
<dbReference type="PROSITE" id="PS50294">
    <property type="entry name" value="WD_REPEATS_REGION"/>
    <property type="match status" value="11"/>
</dbReference>
<feature type="repeat" description="WD" evidence="3">
    <location>
        <begin position="1183"/>
        <end position="1224"/>
    </location>
</feature>
<dbReference type="SMART" id="SM00320">
    <property type="entry name" value="WD40"/>
    <property type="match status" value="14"/>
</dbReference>